<dbReference type="InterPro" id="IPR002909">
    <property type="entry name" value="IPT_dom"/>
</dbReference>
<evidence type="ECO:0000313" key="3">
    <source>
        <dbReference type="EMBL" id="RFZ94248.1"/>
    </source>
</evidence>
<keyword evidence="1" id="KW-0732">Signal</keyword>
<dbReference type="InterPro" id="IPR052387">
    <property type="entry name" value="Fibrocystin"/>
</dbReference>
<dbReference type="Gene3D" id="2.60.40.10">
    <property type="entry name" value="Immunoglobulins"/>
    <property type="match status" value="2"/>
</dbReference>
<dbReference type="Pfam" id="PF01833">
    <property type="entry name" value="TIG"/>
    <property type="match status" value="2"/>
</dbReference>
<feature type="domain" description="IPT/TIG" evidence="2">
    <location>
        <begin position="203"/>
        <end position="282"/>
    </location>
</feature>
<dbReference type="Proteomes" id="UP000264217">
    <property type="component" value="Unassembled WGS sequence"/>
</dbReference>
<feature type="domain" description="IPT/TIG" evidence="2">
    <location>
        <begin position="287"/>
        <end position="358"/>
    </location>
</feature>
<dbReference type="OrthoDB" id="1524003at2"/>
<evidence type="ECO:0000259" key="2">
    <source>
        <dbReference type="Pfam" id="PF01833"/>
    </source>
</evidence>
<evidence type="ECO:0000256" key="1">
    <source>
        <dbReference type="ARBA" id="ARBA00022729"/>
    </source>
</evidence>
<dbReference type="PANTHER" id="PTHR46769:SF2">
    <property type="entry name" value="FIBROCYSTIN-L ISOFORM 2 PRECURSOR-RELATED"/>
    <property type="match status" value="1"/>
</dbReference>
<dbReference type="PANTHER" id="PTHR46769">
    <property type="entry name" value="POLYCYSTIC KIDNEY AND HEPATIC DISEASE 1 (AUTOSOMAL RECESSIVE)-LIKE 1"/>
    <property type="match status" value="1"/>
</dbReference>
<organism evidence="3 4">
    <name type="scientific">Mucilaginibacter conchicola</name>
    <dbReference type="NCBI Taxonomy" id="2303333"/>
    <lineage>
        <taxon>Bacteria</taxon>
        <taxon>Pseudomonadati</taxon>
        <taxon>Bacteroidota</taxon>
        <taxon>Sphingobacteriia</taxon>
        <taxon>Sphingobacteriales</taxon>
        <taxon>Sphingobacteriaceae</taxon>
        <taxon>Mucilaginibacter</taxon>
    </lineage>
</organism>
<dbReference type="InterPro" id="IPR011042">
    <property type="entry name" value="6-blade_b-propeller_TolB-like"/>
</dbReference>
<dbReference type="SUPFAM" id="SSF81296">
    <property type="entry name" value="E set domains"/>
    <property type="match status" value="2"/>
</dbReference>
<dbReference type="InterPro" id="IPR014756">
    <property type="entry name" value="Ig_E-set"/>
</dbReference>
<dbReference type="PROSITE" id="PS51257">
    <property type="entry name" value="PROKAR_LIPOPROTEIN"/>
    <property type="match status" value="1"/>
</dbReference>
<comment type="caution">
    <text evidence="3">The sequence shown here is derived from an EMBL/GenBank/DDBJ whole genome shotgun (WGS) entry which is preliminary data.</text>
</comment>
<dbReference type="InterPro" id="IPR013783">
    <property type="entry name" value="Ig-like_fold"/>
</dbReference>
<dbReference type="CDD" id="cd00603">
    <property type="entry name" value="IPT_PCSR"/>
    <property type="match status" value="1"/>
</dbReference>
<evidence type="ECO:0000313" key="4">
    <source>
        <dbReference type="Proteomes" id="UP000264217"/>
    </source>
</evidence>
<proteinExistence type="predicted"/>
<keyword evidence="4" id="KW-1185">Reference proteome</keyword>
<dbReference type="RefSeq" id="WP_117389813.1">
    <property type="nucleotide sequence ID" value="NZ_QWDC01000001.1"/>
</dbReference>
<sequence length="691" mass="74118">MKKTFTKILSLTMMFTILISACKKDNNVKPDPVPPKKEDKPAFNGTIDGKSFKLDKSQVKNTFYSTDGDAIKSNLTDITLDGSSSMKFFIADMKAGQVDITKKAGTSFNPGTPGVKIQANGTSPVLQTYIVYNNAGNAYYAFSGFIKMTIDEDGSFSMEWNLTFKDAAGREFTSTGSVFYAGYKTTIKPKSDIVDPTPVAATPTIENIAPTSGRAGDVISITGTNFSTTMADNVVKINGVDATIVSATATKVEVKAPANGTTGKISVKVKNSETKEGPTFTYVPAATLTAISVSHGKVGDVITLTGTNFSTVTTENEVKFGTKTAAVKSATATQLTVEVPQGVETGNITIKVKGYDVTPANGLDVKFTIDVIVVDPPVNVGAKGQAARISSGPYDFGNRAVDSKGNLYVVDENQQLVKMDYNGNVLKTFSKTEINFVTINSYKCIGLTNDQNGVVHALLYLSTWPNGQVKTYMATISSQDLVTKEFETYLYDQSIKGMEVDSKGQYYVLSENFNTPDILKVKKEATAEKYIQGGTGGAFGGRGAYAMDIDGNDNLYVVAYVKGKYTTDVPTQAAIYKIAPDATITPVISQYANGYKDGAIAEAQFNDIRSIAVSNLDLYVSDNGNFRIRKIATRTGEVTTIGGNGKEFTNGQPLYTGPLLGVNMNGSWGLLLDSKNGAIYSFRSSVQKFVF</sequence>
<dbReference type="AlphaFoldDB" id="A0A372NVT8"/>
<reference evidence="3 4" key="1">
    <citation type="submission" date="2018-08" db="EMBL/GenBank/DDBJ databases">
        <title>Mucilaginibacter sp. MYSH2.</title>
        <authorList>
            <person name="Seo T."/>
        </authorList>
    </citation>
    <scope>NUCLEOTIDE SEQUENCE [LARGE SCALE GENOMIC DNA]</scope>
    <source>
        <strain evidence="3 4">MYSH2</strain>
    </source>
</reference>
<gene>
    <name evidence="3" type="ORF">D0C36_01445</name>
</gene>
<name>A0A372NVT8_9SPHI</name>
<accession>A0A372NVT8</accession>
<dbReference type="SUPFAM" id="SSF63829">
    <property type="entry name" value="Calcium-dependent phosphotriesterase"/>
    <property type="match status" value="1"/>
</dbReference>
<dbReference type="Gene3D" id="2.120.10.30">
    <property type="entry name" value="TolB, C-terminal domain"/>
    <property type="match status" value="2"/>
</dbReference>
<dbReference type="EMBL" id="QWDC01000001">
    <property type="protein sequence ID" value="RFZ94248.1"/>
    <property type="molecule type" value="Genomic_DNA"/>
</dbReference>
<protein>
    <recommendedName>
        <fullName evidence="2">IPT/TIG domain-containing protein</fullName>
    </recommendedName>
</protein>